<dbReference type="GO" id="GO:0016020">
    <property type="term" value="C:membrane"/>
    <property type="evidence" value="ECO:0007669"/>
    <property type="project" value="TreeGrafter"/>
</dbReference>
<keyword evidence="5" id="KW-1185">Reference proteome</keyword>
<dbReference type="InterPro" id="IPR002347">
    <property type="entry name" value="SDR_fam"/>
</dbReference>
<proteinExistence type="inferred from homology"/>
<dbReference type="SMART" id="SM00822">
    <property type="entry name" value="PKS_KR"/>
    <property type="match status" value="1"/>
</dbReference>
<feature type="domain" description="Ketoreductase" evidence="3">
    <location>
        <begin position="10"/>
        <end position="192"/>
    </location>
</feature>
<dbReference type="GO" id="GO:0016491">
    <property type="term" value="F:oxidoreductase activity"/>
    <property type="evidence" value="ECO:0007669"/>
    <property type="project" value="UniProtKB-KW"/>
</dbReference>
<evidence type="ECO:0000313" key="5">
    <source>
        <dbReference type="Proteomes" id="UP001438707"/>
    </source>
</evidence>
<sequence length="200" mass="21666">MTLSFNLSAAVVCITGGGSGIGLGLAERFLAAGSTVITTGRRDSALKAATERLPKLHVFQNDAADAAERSKLVAWLIENHPQLNVLIYNAGIMRRLNAASSTTEDWAETQKELAINLEAPIHLMQLLTPHFLKQPEAAFVNLSSGLAFVPPTFAPVCESFPSTHAFIQLLLSEEYTLPPATCLRCEAFFLGWKQEPSNIS</sequence>
<gene>
    <name evidence="4" type="ORF">WJX74_000358</name>
</gene>
<organism evidence="4 5">
    <name type="scientific">Apatococcus lobatus</name>
    <dbReference type="NCBI Taxonomy" id="904363"/>
    <lineage>
        <taxon>Eukaryota</taxon>
        <taxon>Viridiplantae</taxon>
        <taxon>Chlorophyta</taxon>
        <taxon>core chlorophytes</taxon>
        <taxon>Trebouxiophyceae</taxon>
        <taxon>Chlorellales</taxon>
        <taxon>Chlorellaceae</taxon>
        <taxon>Apatococcus</taxon>
    </lineage>
</organism>
<dbReference type="PRINTS" id="PR00081">
    <property type="entry name" value="GDHRDH"/>
</dbReference>
<reference evidence="4 5" key="1">
    <citation type="journal article" date="2024" name="Nat. Commun.">
        <title>Phylogenomics reveals the evolutionary origins of lichenization in chlorophyte algae.</title>
        <authorList>
            <person name="Puginier C."/>
            <person name="Libourel C."/>
            <person name="Otte J."/>
            <person name="Skaloud P."/>
            <person name="Haon M."/>
            <person name="Grisel S."/>
            <person name="Petersen M."/>
            <person name="Berrin J.G."/>
            <person name="Delaux P.M."/>
            <person name="Dal Grande F."/>
            <person name="Keller J."/>
        </authorList>
    </citation>
    <scope>NUCLEOTIDE SEQUENCE [LARGE SCALE GENOMIC DNA]</scope>
    <source>
        <strain evidence="4 5">SAG 2145</strain>
    </source>
</reference>
<evidence type="ECO:0000313" key="4">
    <source>
        <dbReference type="EMBL" id="KAK9837564.1"/>
    </source>
</evidence>
<dbReference type="PANTHER" id="PTHR44196:SF1">
    <property type="entry name" value="DEHYDROGENASE_REDUCTASE SDR FAMILY MEMBER 7B"/>
    <property type="match status" value="1"/>
</dbReference>
<evidence type="ECO:0000259" key="3">
    <source>
        <dbReference type="SMART" id="SM00822"/>
    </source>
</evidence>
<dbReference type="AlphaFoldDB" id="A0AAW1RV14"/>
<dbReference type="InterPro" id="IPR057326">
    <property type="entry name" value="KR_dom"/>
</dbReference>
<evidence type="ECO:0000256" key="2">
    <source>
        <dbReference type="ARBA" id="ARBA00023002"/>
    </source>
</evidence>
<dbReference type="Pfam" id="PF00106">
    <property type="entry name" value="adh_short"/>
    <property type="match status" value="1"/>
</dbReference>
<dbReference type="SUPFAM" id="SSF51735">
    <property type="entry name" value="NAD(P)-binding Rossmann-fold domains"/>
    <property type="match status" value="1"/>
</dbReference>
<dbReference type="Gene3D" id="3.40.50.720">
    <property type="entry name" value="NAD(P)-binding Rossmann-like Domain"/>
    <property type="match status" value="1"/>
</dbReference>
<protein>
    <recommendedName>
        <fullName evidence="3">Ketoreductase domain-containing protein</fullName>
    </recommendedName>
</protein>
<dbReference type="EMBL" id="JALJOS010000006">
    <property type="protein sequence ID" value="KAK9837564.1"/>
    <property type="molecule type" value="Genomic_DNA"/>
</dbReference>
<dbReference type="PANTHER" id="PTHR44196">
    <property type="entry name" value="DEHYDROGENASE/REDUCTASE SDR FAMILY MEMBER 7B"/>
    <property type="match status" value="1"/>
</dbReference>
<comment type="similarity">
    <text evidence="1">Belongs to the short-chain dehydrogenases/reductases (SDR) family.</text>
</comment>
<accession>A0AAW1RV14</accession>
<dbReference type="InterPro" id="IPR036291">
    <property type="entry name" value="NAD(P)-bd_dom_sf"/>
</dbReference>
<keyword evidence="2" id="KW-0560">Oxidoreductase</keyword>
<evidence type="ECO:0000256" key="1">
    <source>
        <dbReference type="ARBA" id="ARBA00006484"/>
    </source>
</evidence>
<dbReference type="Proteomes" id="UP001438707">
    <property type="component" value="Unassembled WGS sequence"/>
</dbReference>
<comment type="caution">
    <text evidence="4">The sequence shown here is derived from an EMBL/GenBank/DDBJ whole genome shotgun (WGS) entry which is preliminary data.</text>
</comment>
<name>A0AAW1RV14_9CHLO</name>